<dbReference type="EMBL" id="AP004839">
    <property type="protein sequence ID" value="BAD25528.1"/>
    <property type="molecule type" value="Genomic_DNA"/>
</dbReference>
<gene>
    <name evidence="2" type="primary">P0519A12.22</name>
</gene>
<organism evidence="2 3">
    <name type="scientific">Oryza sativa subsp. japonica</name>
    <name type="common">Rice</name>
    <dbReference type="NCBI Taxonomy" id="39947"/>
    <lineage>
        <taxon>Eukaryota</taxon>
        <taxon>Viridiplantae</taxon>
        <taxon>Streptophyta</taxon>
        <taxon>Embryophyta</taxon>
        <taxon>Tracheophyta</taxon>
        <taxon>Spermatophyta</taxon>
        <taxon>Magnoliopsida</taxon>
        <taxon>Liliopsida</taxon>
        <taxon>Poales</taxon>
        <taxon>Poaceae</taxon>
        <taxon>BOP clade</taxon>
        <taxon>Oryzoideae</taxon>
        <taxon>Oryzeae</taxon>
        <taxon>Oryzinae</taxon>
        <taxon>Oryza</taxon>
        <taxon>Oryza sativa</taxon>
    </lineage>
</organism>
<evidence type="ECO:0000313" key="2">
    <source>
        <dbReference type="EMBL" id="BAD25528.1"/>
    </source>
</evidence>
<protein>
    <submittedName>
        <fullName evidence="2">Uncharacterized protein</fullName>
    </submittedName>
</protein>
<proteinExistence type="predicted"/>
<evidence type="ECO:0000256" key="1">
    <source>
        <dbReference type="SAM" id="MobiDB-lite"/>
    </source>
</evidence>
<name>Q6H6X1_ORYSJ</name>
<feature type="compositionally biased region" description="Basic residues" evidence="1">
    <location>
        <begin position="9"/>
        <end position="23"/>
    </location>
</feature>
<dbReference type="Proteomes" id="UP000000763">
    <property type="component" value="Chromosome 2"/>
</dbReference>
<evidence type="ECO:0000313" key="3">
    <source>
        <dbReference type="Proteomes" id="UP000000763"/>
    </source>
</evidence>
<feature type="compositionally biased region" description="Basic and acidic residues" evidence="1">
    <location>
        <begin position="41"/>
        <end position="54"/>
    </location>
</feature>
<reference evidence="3" key="1">
    <citation type="journal article" date="2005" name="Nature">
        <title>The map-based sequence of the rice genome.</title>
        <authorList>
            <consortium name="International rice genome sequencing project (IRGSP)"/>
            <person name="Matsumoto T."/>
            <person name="Wu J."/>
            <person name="Kanamori H."/>
            <person name="Katayose Y."/>
            <person name="Fujisawa M."/>
            <person name="Namiki N."/>
            <person name="Mizuno H."/>
            <person name="Yamamoto K."/>
            <person name="Antonio B.A."/>
            <person name="Baba T."/>
            <person name="Sakata K."/>
            <person name="Nagamura Y."/>
            <person name="Aoki H."/>
            <person name="Arikawa K."/>
            <person name="Arita K."/>
            <person name="Bito T."/>
            <person name="Chiden Y."/>
            <person name="Fujitsuka N."/>
            <person name="Fukunaka R."/>
            <person name="Hamada M."/>
            <person name="Harada C."/>
            <person name="Hayashi A."/>
            <person name="Hijishita S."/>
            <person name="Honda M."/>
            <person name="Hosokawa S."/>
            <person name="Ichikawa Y."/>
            <person name="Idonuma A."/>
            <person name="Iijima M."/>
            <person name="Ikeda M."/>
            <person name="Ikeno M."/>
            <person name="Ito K."/>
            <person name="Ito S."/>
            <person name="Ito T."/>
            <person name="Ito Y."/>
            <person name="Ito Y."/>
            <person name="Iwabuchi A."/>
            <person name="Kamiya K."/>
            <person name="Karasawa W."/>
            <person name="Kurita K."/>
            <person name="Katagiri S."/>
            <person name="Kikuta A."/>
            <person name="Kobayashi H."/>
            <person name="Kobayashi N."/>
            <person name="Machita K."/>
            <person name="Maehara T."/>
            <person name="Masukawa M."/>
            <person name="Mizubayashi T."/>
            <person name="Mukai Y."/>
            <person name="Nagasaki H."/>
            <person name="Nagata Y."/>
            <person name="Naito S."/>
            <person name="Nakashima M."/>
            <person name="Nakama Y."/>
            <person name="Nakamichi Y."/>
            <person name="Nakamura M."/>
            <person name="Meguro A."/>
            <person name="Negishi M."/>
            <person name="Ohta I."/>
            <person name="Ohta T."/>
            <person name="Okamoto M."/>
            <person name="Ono N."/>
            <person name="Saji S."/>
            <person name="Sakaguchi M."/>
            <person name="Sakai K."/>
            <person name="Shibata M."/>
            <person name="Shimokawa T."/>
            <person name="Song J."/>
            <person name="Takazaki Y."/>
            <person name="Terasawa K."/>
            <person name="Tsugane M."/>
            <person name="Tsuji K."/>
            <person name="Ueda S."/>
            <person name="Waki K."/>
            <person name="Yamagata H."/>
            <person name="Yamamoto M."/>
            <person name="Yamamoto S."/>
            <person name="Yamane H."/>
            <person name="Yoshiki S."/>
            <person name="Yoshihara R."/>
            <person name="Yukawa K."/>
            <person name="Zhong H."/>
            <person name="Yano M."/>
            <person name="Yuan Q."/>
            <person name="Ouyang S."/>
            <person name="Liu J."/>
            <person name="Jones K.M."/>
            <person name="Gansberger K."/>
            <person name="Moffat K."/>
            <person name="Hill J."/>
            <person name="Bera J."/>
            <person name="Fadrosh D."/>
            <person name="Jin S."/>
            <person name="Johri S."/>
            <person name="Kim M."/>
            <person name="Overton L."/>
            <person name="Reardon M."/>
            <person name="Tsitrin T."/>
            <person name="Vuong H."/>
            <person name="Weaver B."/>
            <person name="Ciecko A."/>
            <person name="Tallon L."/>
            <person name="Jackson J."/>
            <person name="Pai G."/>
            <person name="Aken S.V."/>
            <person name="Utterback T."/>
            <person name="Reidmuller S."/>
            <person name="Feldblyum T."/>
            <person name="Hsiao J."/>
            <person name="Zismann V."/>
            <person name="Iobst S."/>
            <person name="de Vazeille A.R."/>
            <person name="Buell C.R."/>
            <person name="Ying K."/>
            <person name="Li Y."/>
            <person name="Lu T."/>
            <person name="Huang Y."/>
            <person name="Zhao Q."/>
            <person name="Feng Q."/>
            <person name="Zhang L."/>
            <person name="Zhu J."/>
            <person name="Weng Q."/>
            <person name="Mu J."/>
            <person name="Lu Y."/>
            <person name="Fan D."/>
            <person name="Liu Y."/>
            <person name="Guan J."/>
            <person name="Zhang Y."/>
            <person name="Yu S."/>
            <person name="Liu X."/>
            <person name="Zhang Y."/>
            <person name="Hong G."/>
            <person name="Han B."/>
            <person name="Choisne N."/>
            <person name="Demange N."/>
            <person name="Orjeda G."/>
            <person name="Samain S."/>
            <person name="Cattolico L."/>
            <person name="Pelletier E."/>
            <person name="Couloux A."/>
            <person name="Segurens B."/>
            <person name="Wincker P."/>
            <person name="D'Hont A."/>
            <person name="Scarpelli C."/>
            <person name="Weissenbach J."/>
            <person name="Salanoubat M."/>
            <person name="Quetier F."/>
            <person name="Yu Y."/>
            <person name="Kim H.R."/>
            <person name="Rambo T."/>
            <person name="Currie J."/>
            <person name="Collura K."/>
            <person name="Luo M."/>
            <person name="Yang T."/>
            <person name="Ammiraju J.S.S."/>
            <person name="Engler F."/>
            <person name="Soderlund C."/>
            <person name="Wing R.A."/>
            <person name="Palmer L.E."/>
            <person name="de la Bastide M."/>
            <person name="Spiegel L."/>
            <person name="Nascimento L."/>
            <person name="Zutavern T."/>
            <person name="O'Shaughnessy A."/>
            <person name="Dike S."/>
            <person name="Dedhia N."/>
            <person name="Preston R."/>
            <person name="Balija V."/>
            <person name="McCombie W.R."/>
            <person name="Chow T."/>
            <person name="Chen H."/>
            <person name="Chung M."/>
            <person name="Chen C."/>
            <person name="Shaw J."/>
            <person name="Wu H."/>
            <person name="Hsiao K."/>
            <person name="Chao Y."/>
            <person name="Chu M."/>
            <person name="Cheng C."/>
            <person name="Hour A."/>
            <person name="Lee P."/>
            <person name="Lin S."/>
            <person name="Lin Y."/>
            <person name="Liou J."/>
            <person name="Liu S."/>
            <person name="Hsing Y."/>
            <person name="Raghuvanshi S."/>
            <person name="Mohanty A."/>
            <person name="Bharti A.K."/>
            <person name="Gaur A."/>
            <person name="Gupta V."/>
            <person name="Kumar D."/>
            <person name="Ravi V."/>
            <person name="Vij S."/>
            <person name="Kapur A."/>
            <person name="Khurana P."/>
            <person name="Khurana P."/>
            <person name="Khurana J.P."/>
            <person name="Tyagi A.K."/>
            <person name="Gaikwad K."/>
            <person name="Singh A."/>
            <person name="Dalal V."/>
            <person name="Srivastava S."/>
            <person name="Dixit A."/>
            <person name="Pal A.K."/>
            <person name="Ghazi I.A."/>
            <person name="Yadav M."/>
            <person name="Pandit A."/>
            <person name="Bhargava A."/>
            <person name="Sureshbabu K."/>
            <person name="Batra K."/>
            <person name="Sharma T.R."/>
            <person name="Mohapatra T."/>
            <person name="Singh N.K."/>
            <person name="Messing J."/>
            <person name="Nelson A.B."/>
            <person name="Fuks G."/>
            <person name="Kavchok S."/>
            <person name="Keizer G."/>
            <person name="Linton E."/>
            <person name="Llaca V."/>
            <person name="Song R."/>
            <person name="Tanyolac B."/>
            <person name="Young S."/>
            <person name="Ho-Il K."/>
            <person name="Hahn J.H."/>
            <person name="Sangsakoo G."/>
            <person name="Vanavichit A."/>
            <person name="de Mattos Luiz.A.T."/>
            <person name="Zimmer P.D."/>
            <person name="Malone G."/>
            <person name="Dellagostin O."/>
            <person name="de Oliveira A.C."/>
            <person name="Bevan M."/>
            <person name="Bancroft I."/>
            <person name="Minx P."/>
            <person name="Cordum H."/>
            <person name="Wilson R."/>
            <person name="Cheng Z."/>
            <person name="Jin W."/>
            <person name="Jiang J."/>
            <person name="Leong S.A."/>
            <person name="Iwama H."/>
            <person name="Gojobori T."/>
            <person name="Itoh T."/>
            <person name="Niimura Y."/>
            <person name="Fujii Y."/>
            <person name="Habara T."/>
            <person name="Sakai H."/>
            <person name="Sato Y."/>
            <person name="Wilson G."/>
            <person name="Kumar K."/>
            <person name="McCouch S."/>
            <person name="Juretic N."/>
            <person name="Hoen D."/>
            <person name="Wright S."/>
            <person name="Bruskiewich R."/>
            <person name="Bureau T."/>
            <person name="Miyao A."/>
            <person name="Hirochika H."/>
            <person name="Nishikawa T."/>
            <person name="Kadowaki K."/>
            <person name="Sugiura M."/>
            <person name="Burr B."/>
            <person name="Sasaki T."/>
        </authorList>
    </citation>
    <scope>NUCLEOTIDE SEQUENCE [LARGE SCALE GENOMIC DNA]</scope>
    <source>
        <strain evidence="3">cv. Nipponbare</strain>
    </source>
</reference>
<dbReference type="AlphaFoldDB" id="Q6H6X1"/>
<sequence>MPASASPAARHRSAAARARRRPRPSSAFTWFFWILSGRPDVEKREEKEKKREGKTICATDMWAPRHSQPND</sequence>
<accession>Q6H6X1</accession>
<feature type="region of interest" description="Disordered" evidence="1">
    <location>
        <begin position="41"/>
        <end position="71"/>
    </location>
</feature>
<feature type="region of interest" description="Disordered" evidence="1">
    <location>
        <begin position="1"/>
        <end position="24"/>
    </location>
</feature>
<reference evidence="3" key="2">
    <citation type="journal article" date="2008" name="Nucleic Acids Res.">
        <title>The rice annotation project database (RAP-DB): 2008 update.</title>
        <authorList>
            <consortium name="The rice annotation project (RAP)"/>
        </authorList>
    </citation>
    <scope>GENOME REANNOTATION</scope>
    <source>
        <strain evidence="3">cv. Nipponbare</strain>
    </source>
</reference>